<evidence type="ECO:0000313" key="2">
    <source>
        <dbReference type="Proteomes" id="UP001179361"/>
    </source>
</evidence>
<dbReference type="RefSeq" id="WP_231060256.1">
    <property type="nucleotide sequence ID" value="NZ_JAJNOC010000010.1"/>
</dbReference>
<name>A0ABS8QBL2_9BURK</name>
<gene>
    <name evidence="1" type="ORF">LQ564_22005</name>
</gene>
<accession>A0ABS8QBL2</accession>
<keyword evidence="2" id="KW-1185">Reference proteome</keyword>
<evidence type="ECO:0000313" key="1">
    <source>
        <dbReference type="EMBL" id="MCD2518979.1"/>
    </source>
</evidence>
<comment type="caution">
    <text evidence="1">The sequence shown here is derived from an EMBL/GenBank/DDBJ whole genome shotgun (WGS) entry which is preliminary data.</text>
</comment>
<dbReference type="Proteomes" id="UP001179361">
    <property type="component" value="Unassembled WGS sequence"/>
</dbReference>
<dbReference type="EMBL" id="JAJNOC010000010">
    <property type="protein sequence ID" value="MCD2518979.1"/>
    <property type="molecule type" value="Genomic_DNA"/>
</dbReference>
<proteinExistence type="predicted"/>
<reference evidence="1" key="1">
    <citation type="submission" date="2021-11" db="EMBL/GenBank/DDBJ databases">
        <title>The complete genome of Massilia sp sp. G4R7.</title>
        <authorList>
            <person name="Liu L."/>
            <person name="Yue J."/>
            <person name="Yuan J."/>
            <person name="Yang F."/>
            <person name="Li L."/>
        </authorList>
    </citation>
    <scope>NUCLEOTIDE SEQUENCE</scope>
    <source>
        <strain evidence="1">G4R7</strain>
    </source>
</reference>
<protein>
    <submittedName>
        <fullName evidence="1">Uncharacterized protein</fullName>
    </submittedName>
</protein>
<sequence length="165" mass="18305">MTITYVDLLTLARSLHPKDDVLGRAVPIGIGPKLQFVESFCAMHGYPNLACLAVSRETMRPASGYQGDWEADRRAVADVDWSVTDAQLATYLEAMRAKVPPRFKPRKERPADVAWYAYFCSHRAACEKLTAEDKQEIINQMMAGLDPETALGRVLAAKQEFGDAA</sequence>
<organism evidence="1 2">
    <name type="scientific">Massilia phyllostachyos</name>
    <dbReference type="NCBI Taxonomy" id="2898585"/>
    <lineage>
        <taxon>Bacteria</taxon>
        <taxon>Pseudomonadati</taxon>
        <taxon>Pseudomonadota</taxon>
        <taxon>Betaproteobacteria</taxon>
        <taxon>Burkholderiales</taxon>
        <taxon>Oxalobacteraceae</taxon>
        <taxon>Telluria group</taxon>
        <taxon>Massilia</taxon>
    </lineage>
</organism>